<reference evidence="1 2" key="1">
    <citation type="submission" date="2017-03" db="EMBL/GenBank/DDBJ databases">
        <authorList>
            <person name="Afonso C.L."/>
            <person name="Miller P.J."/>
            <person name="Scott M.A."/>
            <person name="Spackman E."/>
            <person name="Goraichik I."/>
            <person name="Dimitrov K.M."/>
            <person name="Suarez D.L."/>
            <person name="Swayne D.E."/>
        </authorList>
    </citation>
    <scope>NUCLEOTIDE SEQUENCE [LARGE SCALE GENOMIC DNA]</scope>
    <source>
        <strain evidence="1">PRJEB14757</strain>
    </source>
</reference>
<accession>A0A1W1HKP9</accession>
<dbReference type="AlphaFoldDB" id="A0A1W1HKP9"/>
<protein>
    <submittedName>
        <fullName evidence="1">Uncharacterized protein</fullName>
    </submittedName>
</protein>
<dbReference type="Proteomes" id="UP000191931">
    <property type="component" value="Unassembled WGS sequence"/>
</dbReference>
<gene>
    <name evidence="1" type="ORF">MTBBW1_820020</name>
</gene>
<dbReference type="EMBL" id="FWEV01000328">
    <property type="protein sequence ID" value="SLM32928.1"/>
    <property type="molecule type" value="Genomic_DNA"/>
</dbReference>
<evidence type="ECO:0000313" key="1">
    <source>
        <dbReference type="EMBL" id="SLM32928.1"/>
    </source>
</evidence>
<organism evidence="1 2">
    <name type="scientific">Desulfamplus magnetovallimortis</name>
    <dbReference type="NCBI Taxonomy" id="1246637"/>
    <lineage>
        <taxon>Bacteria</taxon>
        <taxon>Pseudomonadati</taxon>
        <taxon>Thermodesulfobacteriota</taxon>
        <taxon>Desulfobacteria</taxon>
        <taxon>Desulfobacterales</taxon>
        <taxon>Desulfobacteraceae</taxon>
        <taxon>Desulfamplus</taxon>
    </lineage>
</organism>
<proteinExistence type="predicted"/>
<keyword evidence="2" id="KW-1185">Reference proteome</keyword>
<dbReference type="RefSeq" id="WP_080802798.1">
    <property type="nucleotide sequence ID" value="NZ_LT828543.1"/>
</dbReference>
<evidence type="ECO:0000313" key="2">
    <source>
        <dbReference type="Proteomes" id="UP000191931"/>
    </source>
</evidence>
<sequence>MKQHTILEKDAKKVVENYLTNQIKRVIEQAVLVDNGESWRFSFFGIPSENLTVTKQGEIVFNDHGHSCCISGL</sequence>
<name>A0A1W1HKP9_9BACT</name>